<proteinExistence type="predicted"/>
<keyword evidence="2" id="KW-1185">Reference proteome</keyword>
<protein>
    <submittedName>
        <fullName evidence="1">Uncharacterized protein</fullName>
    </submittedName>
</protein>
<gene>
    <name evidence="1" type="ORF">SE17_03125</name>
</gene>
<dbReference type="EMBL" id="LJCR01000042">
    <property type="protein sequence ID" value="KPV54536.1"/>
    <property type="molecule type" value="Genomic_DNA"/>
</dbReference>
<organism evidence="1 2">
    <name type="scientific">Kouleothrix aurantiaca</name>
    <dbReference type="NCBI Taxonomy" id="186479"/>
    <lineage>
        <taxon>Bacteria</taxon>
        <taxon>Bacillati</taxon>
        <taxon>Chloroflexota</taxon>
        <taxon>Chloroflexia</taxon>
        <taxon>Chloroflexales</taxon>
        <taxon>Roseiflexineae</taxon>
        <taxon>Roseiflexaceae</taxon>
        <taxon>Kouleothrix</taxon>
    </lineage>
</organism>
<reference evidence="1 2" key="1">
    <citation type="submission" date="2015-09" db="EMBL/GenBank/DDBJ databases">
        <title>Draft genome sequence of Kouleothrix aurantiaca JCM 19913.</title>
        <authorList>
            <person name="Hemp J."/>
        </authorList>
    </citation>
    <scope>NUCLEOTIDE SEQUENCE [LARGE SCALE GENOMIC DNA]</scope>
    <source>
        <strain evidence="1 2">COM-B</strain>
    </source>
</reference>
<name>A0A0P9FMP1_9CHLR</name>
<dbReference type="Proteomes" id="UP000050509">
    <property type="component" value="Unassembled WGS sequence"/>
</dbReference>
<dbReference type="AlphaFoldDB" id="A0A0P9FMP1"/>
<accession>A0A0P9FMP1</accession>
<evidence type="ECO:0000313" key="1">
    <source>
        <dbReference type="EMBL" id="KPV54536.1"/>
    </source>
</evidence>
<sequence>MNSFIFLFCHIHSWVHFAHLNGLRFELCFMDLRRNEQIGHTIFEDFVDPLRTSFPMGDMKDSWRNILLGIMLRGCRAGFFGSSACNGRLSVLDNIHQAIAAQICSAMMP</sequence>
<comment type="caution">
    <text evidence="1">The sequence shown here is derived from an EMBL/GenBank/DDBJ whole genome shotgun (WGS) entry which is preliminary data.</text>
</comment>
<evidence type="ECO:0000313" key="2">
    <source>
        <dbReference type="Proteomes" id="UP000050509"/>
    </source>
</evidence>